<dbReference type="Proteomes" id="UP000321907">
    <property type="component" value="Unassembled WGS sequence"/>
</dbReference>
<dbReference type="Gene3D" id="3.20.20.70">
    <property type="entry name" value="Aldolase class I"/>
    <property type="match status" value="1"/>
</dbReference>
<dbReference type="RefSeq" id="WP_147929498.1">
    <property type="nucleotide sequence ID" value="NZ_VOXD01000004.1"/>
</dbReference>
<feature type="binding site" evidence="15">
    <location>
        <position position="238"/>
    </location>
    <ligand>
        <name>S-adenosyl-L-methionine</name>
        <dbReference type="ChEBI" id="CHEBI:59789"/>
        <label>2</label>
    </ligand>
</feature>
<evidence type="ECO:0000256" key="4">
    <source>
        <dbReference type="ARBA" id="ARBA00011245"/>
    </source>
</evidence>
<dbReference type="InterPro" id="IPR006638">
    <property type="entry name" value="Elp3/MiaA/NifB-like_rSAM"/>
</dbReference>
<dbReference type="GO" id="GO:0046872">
    <property type="term" value="F:metal ion binding"/>
    <property type="evidence" value="ECO:0007669"/>
    <property type="project" value="UniProtKB-KW"/>
</dbReference>
<feature type="binding site" evidence="15">
    <location>
        <position position="179"/>
    </location>
    <ligand>
        <name>S-adenosyl-L-methionine</name>
        <dbReference type="ChEBI" id="CHEBI:59789"/>
        <label>2</label>
    </ligand>
</feature>
<dbReference type="SMART" id="SM00729">
    <property type="entry name" value="Elp3"/>
    <property type="match status" value="1"/>
</dbReference>
<dbReference type="PANTHER" id="PTHR13932:SF6">
    <property type="entry name" value="OXYGEN-INDEPENDENT COPROPORPHYRINOGEN III OXIDASE"/>
    <property type="match status" value="1"/>
</dbReference>
<keyword evidence="5 14" id="KW-0004">4Fe-4S</keyword>
<feature type="binding site" evidence="16">
    <location>
        <position position="56"/>
    </location>
    <ligand>
        <name>[4Fe-4S] cluster</name>
        <dbReference type="ChEBI" id="CHEBI:49883"/>
        <note>4Fe-4S-S-AdoMet</note>
    </ligand>
</feature>
<keyword evidence="11 14" id="KW-0411">Iron-sulfur</keyword>
<dbReference type="GO" id="GO:0051539">
    <property type="term" value="F:4 iron, 4 sulfur cluster binding"/>
    <property type="evidence" value="ECO:0007669"/>
    <property type="project" value="UniProtKB-KW"/>
</dbReference>
<evidence type="ECO:0000313" key="18">
    <source>
        <dbReference type="EMBL" id="TXF91041.1"/>
    </source>
</evidence>
<comment type="pathway">
    <text evidence="2 14">Porphyrin-containing compound metabolism; protoporphyrin-IX biosynthesis; protoporphyrinogen-IX from coproporphyrinogen-III (AdoMet route): step 1/1.</text>
</comment>
<keyword evidence="10 14" id="KW-0408">Iron</keyword>
<reference evidence="18 19" key="1">
    <citation type="submission" date="2019-08" db="EMBL/GenBank/DDBJ databases">
        <title>Lewinella sp. strain SSH13 Genome sequencing and assembly.</title>
        <authorList>
            <person name="Kim I."/>
        </authorList>
    </citation>
    <scope>NUCLEOTIDE SEQUENCE [LARGE SCALE GENOMIC DNA]</scope>
    <source>
        <strain evidence="18 19">SSH13</strain>
    </source>
</reference>
<evidence type="ECO:0000256" key="5">
    <source>
        <dbReference type="ARBA" id="ARBA00022485"/>
    </source>
</evidence>
<dbReference type="SFLD" id="SFLDG01082">
    <property type="entry name" value="B12-binding_domain_containing"/>
    <property type="match status" value="1"/>
</dbReference>
<comment type="catalytic activity">
    <reaction evidence="13 14">
        <text>coproporphyrinogen III + 2 S-adenosyl-L-methionine = protoporphyrinogen IX + 2 5'-deoxyadenosine + 2 L-methionine + 2 CO2</text>
        <dbReference type="Rhea" id="RHEA:15425"/>
        <dbReference type="ChEBI" id="CHEBI:16526"/>
        <dbReference type="ChEBI" id="CHEBI:17319"/>
        <dbReference type="ChEBI" id="CHEBI:57307"/>
        <dbReference type="ChEBI" id="CHEBI:57309"/>
        <dbReference type="ChEBI" id="CHEBI:57844"/>
        <dbReference type="ChEBI" id="CHEBI:59789"/>
        <dbReference type="EC" id="1.3.98.3"/>
    </reaction>
</comment>
<dbReference type="PANTHER" id="PTHR13932">
    <property type="entry name" value="COPROPORPHYRINIGEN III OXIDASE"/>
    <property type="match status" value="1"/>
</dbReference>
<keyword evidence="12 14" id="KW-0627">Porphyrin biosynthesis</keyword>
<protein>
    <recommendedName>
        <fullName evidence="14">Coproporphyrinogen-III oxidase</fullName>
        <ecNumber evidence="14">1.3.98.3</ecNumber>
    </recommendedName>
</protein>
<sequence length="449" mass="51214">MTLINKYNKPVPRYTSYPTVPYWDVQAPVQDQWLGSLNTRLAETRDVSLYIHLPFCEELCTYCGCNKRITKRHEVEAPYIDAVLAEWAIYVRSLHLRPRLKELHLGGGTPTFFSPAELGRLIDGILKDADVADDHSFGFEAHPNSTTPEHLQSLADRGFNRVSIGVQDFNPEIMRLINRRQTAEEVERTVEAARKIGYKSINFDVIYGLPRQTQNDIVRSVVKIQEMRPERIAFYGYAHVPWVSPGQRAYDENDLPKGDKKWQLYATGRDLLESSGYEDIGLDHFSLPEDDLARAAANGRLHRNFMGYTTANTPVTLALGCSSIGDSWDTFVQNEKKVEAYTQAVIGEGRLPLVKGHKLSSEDQIVRRHILNLMCKGYTEWYAEEQRCEALGRAVEHWNDMAADGIITRSPYRVEVTAHGKPFLRNICLPLDDYYWARQPSAKTFSQSI</sequence>
<dbReference type="InterPro" id="IPR013785">
    <property type="entry name" value="Aldolase_TIM"/>
</dbReference>
<evidence type="ECO:0000256" key="10">
    <source>
        <dbReference type="ARBA" id="ARBA00023004"/>
    </source>
</evidence>
<feature type="binding site" evidence="15">
    <location>
        <position position="50"/>
    </location>
    <ligand>
        <name>S-adenosyl-L-methionine</name>
        <dbReference type="ChEBI" id="CHEBI:59789"/>
        <label>1</label>
    </ligand>
</feature>
<dbReference type="SFLD" id="SFLDG01065">
    <property type="entry name" value="anaerobic_coproporphyrinogen-I"/>
    <property type="match status" value="1"/>
</dbReference>
<feature type="binding site" evidence="15">
    <location>
        <position position="324"/>
    </location>
    <ligand>
        <name>S-adenosyl-L-methionine</name>
        <dbReference type="ChEBI" id="CHEBI:59789"/>
        <label>1</label>
    </ligand>
</feature>
<keyword evidence="9 14" id="KW-0560">Oxidoreductase</keyword>
<evidence type="ECO:0000256" key="2">
    <source>
        <dbReference type="ARBA" id="ARBA00004785"/>
    </source>
</evidence>
<evidence type="ECO:0000256" key="9">
    <source>
        <dbReference type="ARBA" id="ARBA00023002"/>
    </source>
</evidence>
<feature type="binding site" evidence="16">
    <location>
        <position position="63"/>
    </location>
    <ligand>
        <name>[4Fe-4S] cluster</name>
        <dbReference type="ChEBI" id="CHEBI:49883"/>
        <note>4Fe-4S-S-AdoMet</note>
    </ligand>
</feature>
<dbReference type="InterPro" id="IPR058240">
    <property type="entry name" value="rSAM_sf"/>
</dbReference>
<feature type="binding site" evidence="15">
    <location>
        <position position="107"/>
    </location>
    <ligand>
        <name>S-adenosyl-L-methionine</name>
        <dbReference type="ChEBI" id="CHEBI:59789"/>
        <label>1</label>
    </ligand>
</feature>
<dbReference type="UniPathway" id="UPA00251">
    <property type="reaction ID" value="UER00323"/>
</dbReference>
<keyword evidence="7 14" id="KW-0949">S-adenosyl-L-methionine</keyword>
<dbReference type="Gene3D" id="1.10.10.920">
    <property type="match status" value="1"/>
</dbReference>
<evidence type="ECO:0000256" key="16">
    <source>
        <dbReference type="PIRSR" id="PIRSR000167-2"/>
    </source>
</evidence>
<dbReference type="Pfam" id="PF04055">
    <property type="entry name" value="Radical_SAM"/>
    <property type="match status" value="1"/>
</dbReference>
<accession>A0A5C7FLY7</accession>
<evidence type="ECO:0000256" key="3">
    <source>
        <dbReference type="ARBA" id="ARBA00005493"/>
    </source>
</evidence>
<name>A0A5C7FLY7_9BACT</name>
<evidence type="ECO:0000256" key="8">
    <source>
        <dbReference type="ARBA" id="ARBA00022723"/>
    </source>
</evidence>
<dbReference type="SFLD" id="SFLDS00029">
    <property type="entry name" value="Radical_SAM"/>
    <property type="match status" value="1"/>
</dbReference>
<proteinExistence type="inferred from homology"/>
<keyword evidence="6 14" id="KW-0963">Cytoplasm</keyword>
<dbReference type="EMBL" id="VOXD01000004">
    <property type="protein sequence ID" value="TXF91041.1"/>
    <property type="molecule type" value="Genomic_DNA"/>
</dbReference>
<feature type="binding site" evidence="15">
    <location>
        <position position="204"/>
    </location>
    <ligand>
        <name>S-adenosyl-L-methionine</name>
        <dbReference type="ChEBI" id="CHEBI:59789"/>
        <label>2</label>
    </ligand>
</feature>
<dbReference type="GO" id="GO:0005737">
    <property type="term" value="C:cytoplasm"/>
    <property type="evidence" value="ECO:0007669"/>
    <property type="project" value="UniProtKB-SubCell"/>
</dbReference>
<dbReference type="CDD" id="cd01335">
    <property type="entry name" value="Radical_SAM"/>
    <property type="match status" value="1"/>
</dbReference>
<comment type="subcellular location">
    <subcellularLocation>
        <location evidence="1 14">Cytoplasm</location>
    </subcellularLocation>
</comment>
<comment type="caution">
    <text evidence="18">The sequence shown here is derived from an EMBL/GenBank/DDBJ whole genome shotgun (WGS) entry which is preliminary data.</text>
</comment>
<dbReference type="InterPro" id="IPR034505">
    <property type="entry name" value="Coproporphyrinogen-III_oxidase"/>
</dbReference>
<evidence type="ECO:0000256" key="13">
    <source>
        <dbReference type="ARBA" id="ARBA00048321"/>
    </source>
</evidence>
<dbReference type="SUPFAM" id="SSF102114">
    <property type="entry name" value="Radical SAM enzymes"/>
    <property type="match status" value="1"/>
</dbReference>
<feature type="binding site" evidence="15">
    <location>
        <begin position="108"/>
        <end position="109"/>
    </location>
    <ligand>
        <name>S-adenosyl-L-methionine</name>
        <dbReference type="ChEBI" id="CHEBI:59789"/>
        <label>2</label>
    </ligand>
</feature>
<dbReference type="OrthoDB" id="9808022at2"/>
<organism evidence="18 19">
    <name type="scientific">Neolewinella aurantiaca</name>
    <dbReference type="NCBI Taxonomy" id="2602767"/>
    <lineage>
        <taxon>Bacteria</taxon>
        <taxon>Pseudomonadati</taxon>
        <taxon>Bacteroidota</taxon>
        <taxon>Saprospiria</taxon>
        <taxon>Saprospirales</taxon>
        <taxon>Lewinellaceae</taxon>
        <taxon>Neolewinella</taxon>
    </lineage>
</organism>
<evidence type="ECO:0000259" key="17">
    <source>
        <dbReference type="PROSITE" id="PS51918"/>
    </source>
</evidence>
<evidence type="ECO:0000256" key="14">
    <source>
        <dbReference type="PIRNR" id="PIRNR000167"/>
    </source>
</evidence>
<comment type="similarity">
    <text evidence="3 14">Belongs to the anaerobic coproporphyrinogen-III oxidase family.</text>
</comment>
<feature type="domain" description="Radical SAM core" evidence="17">
    <location>
        <begin position="41"/>
        <end position="278"/>
    </location>
</feature>
<dbReference type="InterPro" id="IPR004558">
    <property type="entry name" value="Coprogen_oxidase_HemN"/>
</dbReference>
<comment type="subunit">
    <text evidence="4">Monomer.</text>
</comment>
<feature type="binding site" evidence="15">
    <location>
        <begin position="62"/>
        <end position="64"/>
    </location>
    <ligand>
        <name>S-adenosyl-L-methionine</name>
        <dbReference type="ChEBI" id="CHEBI:59789"/>
        <label>2</label>
    </ligand>
</feature>
<dbReference type="EC" id="1.3.98.3" evidence="14"/>
<evidence type="ECO:0000256" key="15">
    <source>
        <dbReference type="PIRSR" id="PIRSR000167-1"/>
    </source>
</evidence>
<keyword evidence="19" id="KW-1185">Reference proteome</keyword>
<gene>
    <name evidence="18" type="primary">hemN</name>
    <name evidence="18" type="ORF">FUA23_04355</name>
</gene>
<dbReference type="InterPro" id="IPR007197">
    <property type="entry name" value="rSAM"/>
</dbReference>
<dbReference type="GO" id="GO:0004109">
    <property type="term" value="F:coproporphyrinogen oxidase activity"/>
    <property type="evidence" value="ECO:0007669"/>
    <property type="project" value="InterPro"/>
</dbReference>
<dbReference type="GO" id="GO:0051989">
    <property type="term" value="F:coproporphyrinogen dehydrogenase activity"/>
    <property type="evidence" value="ECO:0007669"/>
    <property type="project" value="UniProtKB-EC"/>
</dbReference>
<feature type="binding site" evidence="15">
    <location>
        <position position="140"/>
    </location>
    <ligand>
        <name>S-adenosyl-L-methionine</name>
        <dbReference type="ChEBI" id="CHEBI:59789"/>
        <label>1</label>
    </ligand>
</feature>
<evidence type="ECO:0000256" key="1">
    <source>
        <dbReference type="ARBA" id="ARBA00004496"/>
    </source>
</evidence>
<dbReference type="NCBIfam" id="TIGR00538">
    <property type="entry name" value="hemN"/>
    <property type="match status" value="1"/>
</dbReference>
<evidence type="ECO:0000256" key="6">
    <source>
        <dbReference type="ARBA" id="ARBA00022490"/>
    </source>
</evidence>
<keyword evidence="8 14" id="KW-0479">Metal-binding</keyword>
<dbReference type="PIRSF" id="PIRSF000167">
    <property type="entry name" value="HemN"/>
    <property type="match status" value="1"/>
</dbReference>
<dbReference type="GO" id="GO:0006782">
    <property type="term" value="P:protoporphyrinogen IX biosynthetic process"/>
    <property type="evidence" value="ECO:0007669"/>
    <property type="project" value="UniProtKB-UniPathway"/>
</dbReference>
<feature type="binding site" evidence="15">
    <location>
        <position position="167"/>
    </location>
    <ligand>
        <name>S-adenosyl-L-methionine</name>
        <dbReference type="ChEBI" id="CHEBI:59789"/>
        <label>2</label>
    </ligand>
</feature>
<evidence type="ECO:0000256" key="12">
    <source>
        <dbReference type="ARBA" id="ARBA00023244"/>
    </source>
</evidence>
<comment type="cofactor">
    <cofactor evidence="14 16">
        <name>[4Fe-4S] cluster</name>
        <dbReference type="ChEBI" id="CHEBI:49883"/>
    </cofactor>
    <text evidence="14 16">Binds 1 [4Fe-4S] cluster. The cluster is coordinated with 3 cysteines and an exchangeable S-adenosyl-L-methionine.</text>
</comment>
<evidence type="ECO:0000313" key="19">
    <source>
        <dbReference type="Proteomes" id="UP000321907"/>
    </source>
</evidence>
<dbReference type="PROSITE" id="PS51918">
    <property type="entry name" value="RADICAL_SAM"/>
    <property type="match status" value="1"/>
</dbReference>
<evidence type="ECO:0000256" key="11">
    <source>
        <dbReference type="ARBA" id="ARBA00023014"/>
    </source>
</evidence>
<evidence type="ECO:0000256" key="7">
    <source>
        <dbReference type="ARBA" id="ARBA00022691"/>
    </source>
</evidence>
<feature type="binding site" evidence="16">
    <location>
        <position position="60"/>
    </location>
    <ligand>
        <name>[4Fe-4S] cluster</name>
        <dbReference type="ChEBI" id="CHEBI:49883"/>
        <note>4Fe-4S-S-AdoMet</note>
    </ligand>
</feature>
<dbReference type="AlphaFoldDB" id="A0A5C7FLY7"/>